<dbReference type="Proteomes" id="UP000799767">
    <property type="component" value="Unassembled WGS sequence"/>
</dbReference>
<dbReference type="InterPro" id="IPR044245">
    <property type="entry name" value="Spartan"/>
</dbReference>
<reference evidence="4" key="1">
    <citation type="journal article" date="2020" name="Stud. Mycol.">
        <title>101 Dothideomycetes genomes: a test case for predicting lifestyles and emergence of pathogens.</title>
        <authorList>
            <person name="Haridas S."/>
            <person name="Albert R."/>
            <person name="Binder M."/>
            <person name="Bloem J."/>
            <person name="Labutti K."/>
            <person name="Salamov A."/>
            <person name="Andreopoulos B."/>
            <person name="Baker S."/>
            <person name="Barry K."/>
            <person name="Bills G."/>
            <person name="Bluhm B."/>
            <person name="Cannon C."/>
            <person name="Castanera R."/>
            <person name="Culley D."/>
            <person name="Daum C."/>
            <person name="Ezra D."/>
            <person name="Gonzalez J."/>
            <person name="Henrissat B."/>
            <person name="Kuo A."/>
            <person name="Liang C."/>
            <person name="Lipzen A."/>
            <person name="Lutzoni F."/>
            <person name="Magnuson J."/>
            <person name="Mondo S."/>
            <person name="Nolan M."/>
            <person name="Ohm R."/>
            <person name="Pangilinan J."/>
            <person name="Park H.-J."/>
            <person name="Ramirez L."/>
            <person name="Alfaro M."/>
            <person name="Sun H."/>
            <person name="Tritt A."/>
            <person name="Yoshinaga Y."/>
            <person name="Zwiers L.-H."/>
            <person name="Turgeon B."/>
            <person name="Goodwin S."/>
            <person name="Spatafora J."/>
            <person name="Crous P."/>
            <person name="Grigoriev I."/>
        </authorList>
    </citation>
    <scope>NUCLEOTIDE SEQUENCE</scope>
    <source>
        <strain evidence="4">CBS 113389</strain>
    </source>
</reference>
<dbReference type="GO" id="GO:0005634">
    <property type="term" value="C:nucleus"/>
    <property type="evidence" value="ECO:0007669"/>
    <property type="project" value="UniProtKB-SubCell"/>
</dbReference>
<keyword evidence="2" id="KW-0539">Nucleus</keyword>
<dbReference type="AlphaFoldDB" id="A0A6A6Q9S2"/>
<keyword evidence="5" id="KW-1185">Reference proteome</keyword>
<dbReference type="OrthoDB" id="5236983at2759"/>
<dbReference type="Pfam" id="PF22934">
    <property type="entry name" value="SPRTN_ZBD"/>
    <property type="match status" value="1"/>
</dbReference>
<comment type="subcellular location">
    <subcellularLocation>
        <location evidence="1">Nucleus</location>
    </subcellularLocation>
</comment>
<accession>A0A6A6Q9S2</accession>
<evidence type="ECO:0000313" key="4">
    <source>
        <dbReference type="EMBL" id="KAF2488167.1"/>
    </source>
</evidence>
<dbReference type="SMART" id="SM00731">
    <property type="entry name" value="SprT"/>
    <property type="match status" value="1"/>
</dbReference>
<dbReference type="InterPro" id="IPR006640">
    <property type="entry name" value="SprT-like_domain"/>
</dbReference>
<evidence type="ECO:0000256" key="1">
    <source>
        <dbReference type="ARBA" id="ARBA00004123"/>
    </source>
</evidence>
<dbReference type="GO" id="GO:0006974">
    <property type="term" value="P:DNA damage response"/>
    <property type="evidence" value="ECO:0007669"/>
    <property type="project" value="InterPro"/>
</dbReference>
<name>A0A6A6Q9S2_9PEZI</name>
<dbReference type="InterPro" id="IPR055220">
    <property type="entry name" value="SPRTN_ZBD"/>
</dbReference>
<protein>
    <submittedName>
        <fullName evidence="4">SprT-like family-domain-containing protein</fullName>
    </submittedName>
</protein>
<dbReference type="EMBL" id="MU001631">
    <property type="protein sequence ID" value="KAF2488167.1"/>
    <property type="molecule type" value="Genomic_DNA"/>
</dbReference>
<evidence type="ECO:0000256" key="2">
    <source>
        <dbReference type="ARBA" id="ARBA00023242"/>
    </source>
</evidence>
<feature type="domain" description="SprT-like" evidence="3">
    <location>
        <begin position="41"/>
        <end position="222"/>
    </location>
</feature>
<dbReference type="RefSeq" id="XP_033594736.1">
    <property type="nucleotide sequence ID" value="XM_033738196.1"/>
</dbReference>
<dbReference type="Pfam" id="PF10263">
    <property type="entry name" value="SprT-like"/>
    <property type="match status" value="1"/>
</dbReference>
<dbReference type="GO" id="GO:0004222">
    <property type="term" value="F:metalloendopeptidase activity"/>
    <property type="evidence" value="ECO:0007669"/>
    <property type="project" value="InterPro"/>
</dbReference>
<dbReference type="GO" id="GO:0003697">
    <property type="term" value="F:single-stranded DNA binding"/>
    <property type="evidence" value="ECO:0007669"/>
    <property type="project" value="InterPro"/>
</dbReference>
<proteinExistence type="predicted"/>
<dbReference type="GO" id="GO:0031593">
    <property type="term" value="F:polyubiquitin modification-dependent protein binding"/>
    <property type="evidence" value="ECO:0007669"/>
    <property type="project" value="TreeGrafter"/>
</dbReference>
<evidence type="ECO:0000313" key="5">
    <source>
        <dbReference type="Proteomes" id="UP000799767"/>
    </source>
</evidence>
<dbReference type="PANTHER" id="PTHR21220:SF0">
    <property type="entry name" value="DNA-DEPENDENT METALLOPROTEASE SPRTN"/>
    <property type="match status" value="1"/>
</dbReference>
<dbReference type="GeneID" id="54479198"/>
<dbReference type="PANTHER" id="PTHR21220">
    <property type="entry name" value="DNA-DEPENDENT METALLOPROTEASE SPRTN"/>
    <property type="match status" value="1"/>
</dbReference>
<gene>
    <name evidence="4" type="ORF">BDY17DRAFT_350896</name>
</gene>
<organism evidence="4 5">
    <name type="scientific">Neohortaea acidophila</name>
    <dbReference type="NCBI Taxonomy" id="245834"/>
    <lineage>
        <taxon>Eukaryota</taxon>
        <taxon>Fungi</taxon>
        <taxon>Dikarya</taxon>
        <taxon>Ascomycota</taxon>
        <taxon>Pezizomycotina</taxon>
        <taxon>Dothideomycetes</taxon>
        <taxon>Dothideomycetidae</taxon>
        <taxon>Mycosphaerellales</taxon>
        <taxon>Teratosphaeriaceae</taxon>
        <taxon>Neohortaea</taxon>
    </lineage>
</organism>
<evidence type="ECO:0000259" key="3">
    <source>
        <dbReference type="SMART" id="SM00731"/>
    </source>
</evidence>
<sequence length="562" mass="63381">MPLTDEDAAVQAIAALDPLSNEQEEAKLKIDSILTSETPFVDIHELFSLHDIIYFRSLLGPRVEVSWSPRLTLCAGICELIRDPQNGNKFTRIRLKLSEPLLKYRPRSDVINTLLHEAIHAYFFITTSWRHSRGEDGTGHGAGFLLFADAINNHRGYDISVYHTFHDEVDSYRTHVWQCDGPCKLQAPFFGVVKRAMNRAPGKGDVWWKKHEEECGGTFVKVAEPELSKKQVEKLSGLERAGRQKSKIDVWVKKSDVGVEGNEKATDGLDCKRSRDAVDDTEEMTKKAKQTLLCPICSQDIAGDEINEHLDMERTANLFRYDLTIKLYIGADTESPPYVVRKSELVDASSYFRTALAPIHYDSEDPPVIFTSPEGDKLGWQIFFAWLSSHRIPFIDSTSDEAKKYYRALLHAYQVSKDLEADGFRDEIIRAFSVSSVECDVPTVVAEEILKVTPPGDTLRQLVVHRLAVACVRDGGWKCYAWMGAYEDAFVQLLEETRALSSNYDDAPPPNCTLHDLDPTNRDDTPFSSWALEDLDLTKRDATPASVCSLDDLDPAFLLDLQ</sequence>